<comment type="caution">
    <text evidence="10">The sequence shown here is derived from an EMBL/GenBank/DDBJ whole genome shotgun (WGS) entry which is preliminary data.</text>
</comment>
<organism evidence="10 11">
    <name type="scientific">Candidatus Acidulodesulfobacterium ferriphilum</name>
    <dbReference type="NCBI Taxonomy" id="2597223"/>
    <lineage>
        <taxon>Bacteria</taxon>
        <taxon>Deltaproteobacteria</taxon>
        <taxon>Candidatus Acidulodesulfobacterales</taxon>
        <taxon>Candidatus Acidulodesulfobacterium</taxon>
    </lineage>
</organism>
<evidence type="ECO:0000256" key="1">
    <source>
        <dbReference type="ARBA" id="ARBA00009776"/>
    </source>
</evidence>
<dbReference type="EMBL" id="SGBD01000001">
    <property type="protein sequence ID" value="RZD14881.1"/>
    <property type="molecule type" value="Genomic_DNA"/>
</dbReference>
<evidence type="ECO:0000256" key="8">
    <source>
        <dbReference type="HAMAP-Rule" id="MF_00165"/>
    </source>
</evidence>
<dbReference type="HAMAP" id="MF_00165">
    <property type="entry name" value="Thymidylate_kinase"/>
    <property type="match status" value="1"/>
</dbReference>
<evidence type="ECO:0000256" key="3">
    <source>
        <dbReference type="ARBA" id="ARBA00022727"/>
    </source>
</evidence>
<dbReference type="GO" id="GO:0004798">
    <property type="term" value="F:dTMP kinase activity"/>
    <property type="evidence" value="ECO:0007669"/>
    <property type="project" value="UniProtKB-UniRule"/>
</dbReference>
<dbReference type="PANTHER" id="PTHR10344">
    <property type="entry name" value="THYMIDYLATE KINASE"/>
    <property type="match status" value="1"/>
</dbReference>
<dbReference type="GO" id="GO:0006227">
    <property type="term" value="P:dUDP biosynthetic process"/>
    <property type="evidence" value="ECO:0007669"/>
    <property type="project" value="TreeGrafter"/>
</dbReference>
<name>A0A519BC79_9DELT</name>
<protein>
    <recommendedName>
        <fullName evidence="8">Thymidylate kinase</fullName>
        <ecNumber evidence="8">2.7.4.9</ecNumber>
    </recommendedName>
    <alternativeName>
        <fullName evidence="8">dTMP kinase</fullName>
    </alternativeName>
</protein>
<evidence type="ECO:0000256" key="4">
    <source>
        <dbReference type="ARBA" id="ARBA00022741"/>
    </source>
</evidence>
<dbReference type="GO" id="GO:0005829">
    <property type="term" value="C:cytosol"/>
    <property type="evidence" value="ECO:0007669"/>
    <property type="project" value="TreeGrafter"/>
</dbReference>
<comment type="similarity">
    <text evidence="1 8">Belongs to the thymidylate kinase family.</text>
</comment>
<dbReference type="GO" id="GO:0006235">
    <property type="term" value="P:dTTP biosynthetic process"/>
    <property type="evidence" value="ECO:0007669"/>
    <property type="project" value="UniProtKB-UniRule"/>
</dbReference>
<feature type="binding site" evidence="8">
    <location>
        <begin position="28"/>
        <end position="35"/>
    </location>
    <ligand>
        <name>ATP</name>
        <dbReference type="ChEBI" id="CHEBI:30616"/>
    </ligand>
</feature>
<evidence type="ECO:0000256" key="2">
    <source>
        <dbReference type="ARBA" id="ARBA00022679"/>
    </source>
</evidence>
<sequence length="247" mass="27773">MILDFLFKLFNYSIITEFIVGIFITLEGIDGAGKTTAANLIADSLREAGYRVLLTQEPTGTYLGTVVKDIIIGRDFGKNIDLSFLKTSSKKTVSIMALFLFSADRVVHLEEISIKLKDFDVILCDRFIDSTYAYQAAYSSGKDDKSFEELILTINDFVLGQKNVGISRTYLFDLKPEDALKRLNGRAGKFDGFDSEPLDFFDRVRTNYIYLADRFKSRIKKIDAAAPVKDTANIIIKDIVELINALP</sequence>
<evidence type="ECO:0000256" key="7">
    <source>
        <dbReference type="ARBA" id="ARBA00048743"/>
    </source>
</evidence>
<dbReference type="CDD" id="cd01672">
    <property type="entry name" value="TMPK"/>
    <property type="match status" value="1"/>
</dbReference>
<reference evidence="10 11" key="1">
    <citation type="submission" date="2019-01" db="EMBL/GenBank/DDBJ databases">
        <title>Insights into ecological role of a new deltaproteobacterial order Candidatus Sinidesulfobacterales (Sva0485) by metagenomics and metatranscriptomics.</title>
        <authorList>
            <person name="Tan S."/>
            <person name="Liu J."/>
            <person name="Fang Y."/>
            <person name="Hedlund B.P."/>
            <person name="Lian Z.H."/>
            <person name="Huang L.Y."/>
            <person name="Li J.T."/>
            <person name="Huang L.N."/>
            <person name="Li W.J."/>
            <person name="Jiang H.C."/>
            <person name="Dong H.L."/>
            <person name="Shu W.S."/>
        </authorList>
    </citation>
    <scope>NUCLEOTIDE SEQUENCE [LARGE SCALE GENOMIC DNA]</scope>
    <source>
        <strain evidence="10">AP3</strain>
    </source>
</reference>
<dbReference type="NCBIfam" id="TIGR00041">
    <property type="entry name" value="DTMP_kinase"/>
    <property type="match status" value="1"/>
</dbReference>
<evidence type="ECO:0000256" key="6">
    <source>
        <dbReference type="ARBA" id="ARBA00022840"/>
    </source>
</evidence>
<dbReference type="Gene3D" id="3.40.50.300">
    <property type="entry name" value="P-loop containing nucleotide triphosphate hydrolases"/>
    <property type="match status" value="1"/>
</dbReference>
<accession>A0A519BC79</accession>
<dbReference type="GO" id="GO:0006233">
    <property type="term" value="P:dTDP biosynthetic process"/>
    <property type="evidence" value="ECO:0007669"/>
    <property type="project" value="InterPro"/>
</dbReference>
<dbReference type="InterPro" id="IPR018094">
    <property type="entry name" value="Thymidylate_kinase"/>
</dbReference>
<proteinExistence type="inferred from homology"/>
<keyword evidence="5 8" id="KW-0418">Kinase</keyword>
<keyword evidence="3 8" id="KW-0545">Nucleotide biosynthesis</keyword>
<dbReference type="InterPro" id="IPR039430">
    <property type="entry name" value="Thymidylate_kin-like_dom"/>
</dbReference>
<gene>
    <name evidence="8 10" type="primary">tmk</name>
    <name evidence="10" type="ORF">EVJ47_00940</name>
</gene>
<keyword evidence="2 8" id="KW-0808">Transferase</keyword>
<feature type="domain" description="Thymidylate kinase-like" evidence="9">
    <location>
        <begin position="26"/>
        <end position="233"/>
    </location>
</feature>
<evidence type="ECO:0000256" key="5">
    <source>
        <dbReference type="ARBA" id="ARBA00022777"/>
    </source>
</evidence>
<evidence type="ECO:0000313" key="11">
    <source>
        <dbReference type="Proteomes" id="UP000320813"/>
    </source>
</evidence>
<dbReference type="SUPFAM" id="SSF52540">
    <property type="entry name" value="P-loop containing nucleoside triphosphate hydrolases"/>
    <property type="match status" value="1"/>
</dbReference>
<dbReference type="Proteomes" id="UP000320813">
    <property type="component" value="Unassembled WGS sequence"/>
</dbReference>
<dbReference type="PANTHER" id="PTHR10344:SF4">
    <property type="entry name" value="UMP-CMP KINASE 2, MITOCHONDRIAL"/>
    <property type="match status" value="1"/>
</dbReference>
<dbReference type="EC" id="2.7.4.9" evidence="8"/>
<dbReference type="AlphaFoldDB" id="A0A519BC79"/>
<evidence type="ECO:0000259" key="9">
    <source>
        <dbReference type="Pfam" id="PF02223"/>
    </source>
</evidence>
<dbReference type="PROSITE" id="PS01331">
    <property type="entry name" value="THYMIDYLATE_KINASE"/>
    <property type="match status" value="1"/>
</dbReference>
<keyword evidence="4 8" id="KW-0547">Nucleotide-binding</keyword>
<dbReference type="Pfam" id="PF02223">
    <property type="entry name" value="Thymidylate_kin"/>
    <property type="match status" value="1"/>
</dbReference>
<dbReference type="InterPro" id="IPR027417">
    <property type="entry name" value="P-loop_NTPase"/>
</dbReference>
<dbReference type="InterPro" id="IPR018095">
    <property type="entry name" value="Thymidylate_kin_CS"/>
</dbReference>
<comment type="function">
    <text evidence="8">Phosphorylation of dTMP to form dTDP in both de novo and salvage pathways of dTTP synthesis.</text>
</comment>
<comment type="catalytic activity">
    <reaction evidence="7 8">
        <text>dTMP + ATP = dTDP + ADP</text>
        <dbReference type="Rhea" id="RHEA:13517"/>
        <dbReference type="ChEBI" id="CHEBI:30616"/>
        <dbReference type="ChEBI" id="CHEBI:58369"/>
        <dbReference type="ChEBI" id="CHEBI:63528"/>
        <dbReference type="ChEBI" id="CHEBI:456216"/>
        <dbReference type="EC" id="2.7.4.9"/>
    </reaction>
</comment>
<dbReference type="GO" id="GO:0005524">
    <property type="term" value="F:ATP binding"/>
    <property type="evidence" value="ECO:0007669"/>
    <property type="project" value="UniProtKB-UniRule"/>
</dbReference>
<evidence type="ECO:0000313" key="10">
    <source>
        <dbReference type="EMBL" id="RZD14881.1"/>
    </source>
</evidence>
<keyword evidence="6 8" id="KW-0067">ATP-binding</keyword>